<comment type="caution">
    <text evidence="2">The sequence shown here is derived from an EMBL/GenBank/DDBJ whole genome shotgun (WGS) entry which is preliminary data.</text>
</comment>
<accession>A0A0F9HXD5</accession>
<reference evidence="2" key="1">
    <citation type="journal article" date="2015" name="Nature">
        <title>Complex archaea that bridge the gap between prokaryotes and eukaryotes.</title>
        <authorList>
            <person name="Spang A."/>
            <person name="Saw J.H."/>
            <person name="Jorgensen S.L."/>
            <person name="Zaremba-Niedzwiedzka K."/>
            <person name="Martijn J."/>
            <person name="Lind A.E."/>
            <person name="van Eijk R."/>
            <person name="Schleper C."/>
            <person name="Guy L."/>
            <person name="Ettema T.J."/>
        </authorList>
    </citation>
    <scope>NUCLEOTIDE SEQUENCE</scope>
</reference>
<name>A0A0F9HXD5_9ZZZZ</name>
<sequence>MSDFAINNSVPFSIKAYEIGEQVGYKVVPGEKEGYERCCSGAESCMLALKDRELVVYDIRRHTGFIVKNVKVNKFRLEYDEERLGWLKTFDNGSTDFEEHEYEYELSDVIKFSEDLLSKRWFPKDFVKGMAESMGKTLEELKEAEFAKEDSIKIKINETKEEEHKESSPEESGALAITTCVLPPMVDPAIASVTKINDNSKEEIKESSPHEADDSLRSKLAGAYVESAEEAYKKNYNLTPEEWNDEMAWQDSSDISSDESDGQFPEPENLDSDINEMFPADAYNKLQTLRTLEQNATRLSVLEDWKSKVQSEIQRKVVSSDITLSSLAILEEWKKKTESDLIAITSRIDVLENGNVAEETVEKIKEEADYERDELAKSRPYVEDMMYLSRFFRVGVRRDNRIELTRPDLCEFSKVSASINDGVGLRVDSYVHEDMHIAEMSGAIVVVISARDNPQFFISMNKEEKELYGQCSETFNEFNRNDFRFHSDAYCKIGHWKVKREQKLAASLPECSECHRSFYELKNKLKIPVQVHHINDDSYARIFKEKLEDLEVLCKECH</sequence>
<proteinExistence type="predicted"/>
<feature type="region of interest" description="Disordered" evidence="1">
    <location>
        <begin position="252"/>
        <end position="274"/>
    </location>
</feature>
<organism evidence="2">
    <name type="scientific">marine sediment metagenome</name>
    <dbReference type="NCBI Taxonomy" id="412755"/>
    <lineage>
        <taxon>unclassified sequences</taxon>
        <taxon>metagenomes</taxon>
        <taxon>ecological metagenomes</taxon>
    </lineage>
</organism>
<dbReference type="EMBL" id="LAZR01013898">
    <property type="protein sequence ID" value="KKM19837.1"/>
    <property type="molecule type" value="Genomic_DNA"/>
</dbReference>
<evidence type="ECO:0000313" key="2">
    <source>
        <dbReference type="EMBL" id="KKM19837.1"/>
    </source>
</evidence>
<dbReference type="AlphaFoldDB" id="A0A0F9HXD5"/>
<gene>
    <name evidence="2" type="ORF">LCGC14_1651550</name>
</gene>
<evidence type="ECO:0000256" key="1">
    <source>
        <dbReference type="SAM" id="MobiDB-lite"/>
    </source>
</evidence>
<feature type="non-terminal residue" evidence="2">
    <location>
        <position position="558"/>
    </location>
</feature>
<protein>
    <submittedName>
        <fullName evidence="2">Uncharacterized protein</fullName>
    </submittedName>
</protein>